<dbReference type="Proteomes" id="UP000681041">
    <property type="component" value="Chromosome"/>
</dbReference>
<dbReference type="PROSITE" id="PS50893">
    <property type="entry name" value="ABC_TRANSPORTER_2"/>
    <property type="match status" value="1"/>
</dbReference>
<evidence type="ECO:0000256" key="6">
    <source>
        <dbReference type="ARBA" id="ARBA00022967"/>
    </source>
</evidence>
<dbReference type="SMART" id="SM00382">
    <property type="entry name" value="AAA"/>
    <property type="match status" value="1"/>
</dbReference>
<dbReference type="AlphaFoldDB" id="A0A8T8KCL1"/>
<dbReference type="InterPro" id="IPR003593">
    <property type="entry name" value="AAA+_ATPase"/>
</dbReference>
<name>A0A8T8KCL1_9EURY</name>
<evidence type="ECO:0000256" key="2">
    <source>
        <dbReference type="ARBA" id="ARBA00022448"/>
    </source>
</evidence>
<organism evidence="10 11">
    <name type="scientific">Methanobacterium alkalithermotolerans</name>
    <dbReference type="NCBI Taxonomy" id="2731220"/>
    <lineage>
        <taxon>Archaea</taxon>
        <taxon>Methanobacteriati</taxon>
        <taxon>Methanobacteriota</taxon>
        <taxon>Methanomada group</taxon>
        <taxon>Methanobacteria</taxon>
        <taxon>Methanobacteriales</taxon>
        <taxon>Methanobacteriaceae</taxon>
        <taxon>Methanobacterium</taxon>
    </lineage>
</organism>
<evidence type="ECO:0000256" key="4">
    <source>
        <dbReference type="ARBA" id="ARBA00022741"/>
    </source>
</evidence>
<comment type="similarity">
    <text evidence="8">Belongs to the ABC transporter superfamily. Drug exporter-1 (DrugE1) (TC 3.A.1.105) family.</text>
</comment>
<dbReference type="SUPFAM" id="SSF52540">
    <property type="entry name" value="P-loop containing nucleoside triphosphate hydrolases"/>
    <property type="match status" value="1"/>
</dbReference>
<dbReference type="PANTHER" id="PTHR43582:SF2">
    <property type="entry name" value="LINEARMYCIN RESISTANCE ATP-BINDING PROTEIN LNRL"/>
    <property type="match status" value="1"/>
</dbReference>
<dbReference type="EMBL" id="CP058560">
    <property type="protein sequence ID" value="QUH23091.1"/>
    <property type="molecule type" value="Genomic_DNA"/>
</dbReference>
<accession>A0A8T8KCL1</accession>
<sequence>MEFIIETKNITKKYDGFTAVDSINLKVPKNSVYGVLGPNGAGKTTLISMLCTILKPTGGTGSVNGYDIQKQAKEVRESIGIVFQSRALDDILTGREHLEMHASLYGVPGNVRQDRIEEVLDLIALGKKADEYVKTYSGGMKRRLEIGRGLIHHPRVLFLDEPTLGLDPQTRESIWEYIKELNQAQDLTVLLTTHYMEEADKLCDEVAIINQGRIITADSPKNLKRELKADTLTLNVDSPEEFIIKVRSLKFIKEAFLLDGEVKLLVEMGENLIPEVVEFASREGFPIKSVELEHPSLEDVFIKFTGSKISSEGQ</sequence>
<keyword evidence="6" id="KW-1278">Translocase</keyword>
<dbReference type="InterPro" id="IPR027417">
    <property type="entry name" value="P-loop_NTPase"/>
</dbReference>
<evidence type="ECO:0000256" key="8">
    <source>
        <dbReference type="ARBA" id="ARBA00049985"/>
    </source>
</evidence>
<dbReference type="CDD" id="cd03265">
    <property type="entry name" value="ABC_DrrA"/>
    <property type="match status" value="1"/>
</dbReference>
<dbReference type="NCBIfam" id="TIGR01188">
    <property type="entry name" value="drrA"/>
    <property type="match status" value="1"/>
</dbReference>
<keyword evidence="4" id="KW-0547">Nucleotide-binding</keyword>
<evidence type="ECO:0000313" key="11">
    <source>
        <dbReference type="Proteomes" id="UP000681041"/>
    </source>
</evidence>
<feature type="domain" description="ABC transporter" evidence="9">
    <location>
        <begin position="5"/>
        <end position="236"/>
    </location>
</feature>
<dbReference type="InterPro" id="IPR025302">
    <property type="entry name" value="DrrA1/2-like_C"/>
</dbReference>
<dbReference type="GO" id="GO:0005886">
    <property type="term" value="C:plasma membrane"/>
    <property type="evidence" value="ECO:0007669"/>
    <property type="project" value="UniProtKB-SubCell"/>
</dbReference>
<gene>
    <name evidence="10" type="ORF">HYG87_04555</name>
</gene>
<dbReference type="InterPro" id="IPR017871">
    <property type="entry name" value="ABC_transporter-like_CS"/>
</dbReference>
<dbReference type="InterPro" id="IPR003439">
    <property type="entry name" value="ABC_transporter-like_ATP-bd"/>
</dbReference>
<evidence type="ECO:0000259" key="9">
    <source>
        <dbReference type="PROSITE" id="PS50893"/>
    </source>
</evidence>
<dbReference type="GeneID" id="64820010"/>
<dbReference type="GO" id="GO:0005524">
    <property type="term" value="F:ATP binding"/>
    <property type="evidence" value="ECO:0007669"/>
    <property type="project" value="UniProtKB-KW"/>
</dbReference>
<evidence type="ECO:0000256" key="5">
    <source>
        <dbReference type="ARBA" id="ARBA00022840"/>
    </source>
</evidence>
<dbReference type="PROSITE" id="PS00211">
    <property type="entry name" value="ABC_TRANSPORTER_1"/>
    <property type="match status" value="1"/>
</dbReference>
<evidence type="ECO:0000313" key="10">
    <source>
        <dbReference type="EMBL" id="QUH23091.1"/>
    </source>
</evidence>
<dbReference type="InterPro" id="IPR005894">
    <property type="entry name" value="DrrA"/>
</dbReference>
<keyword evidence="5 10" id="KW-0067">ATP-binding</keyword>
<dbReference type="Pfam" id="PF00005">
    <property type="entry name" value="ABC_tran"/>
    <property type="match status" value="1"/>
</dbReference>
<dbReference type="GO" id="GO:1900753">
    <property type="term" value="P:doxorubicin transport"/>
    <property type="evidence" value="ECO:0007669"/>
    <property type="project" value="InterPro"/>
</dbReference>
<proteinExistence type="inferred from homology"/>
<dbReference type="KEGG" id="meme:HYG87_04555"/>
<keyword evidence="3" id="KW-1003">Cell membrane</keyword>
<keyword evidence="7" id="KW-0472">Membrane</keyword>
<comment type="subcellular location">
    <subcellularLocation>
        <location evidence="1">Cell membrane</location>
        <topology evidence="1">Peripheral membrane protein</topology>
        <orientation evidence="1">Cytoplasmic side</orientation>
    </subcellularLocation>
</comment>
<reference evidence="10" key="1">
    <citation type="submission" date="2020-07" db="EMBL/GenBank/DDBJ databases">
        <title>Methanobacterium. sp. MethCan genome.</title>
        <authorList>
            <person name="Postec A."/>
            <person name="Quemeneur M."/>
        </authorList>
    </citation>
    <scope>NUCLEOTIDE SEQUENCE</scope>
    <source>
        <strain evidence="10">MethCAN</strain>
    </source>
</reference>
<dbReference type="RefSeq" id="WP_211534038.1">
    <property type="nucleotide sequence ID" value="NZ_CP058560.1"/>
</dbReference>
<dbReference type="GO" id="GO:0043215">
    <property type="term" value="P:daunorubicin transport"/>
    <property type="evidence" value="ECO:0007669"/>
    <property type="project" value="InterPro"/>
</dbReference>
<dbReference type="PANTHER" id="PTHR43582">
    <property type="entry name" value="LINEARMYCIN RESISTANCE ATP-BINDING PROTEIN LNRL"/>
    <property type="match status" value="1"/>
</dbReference>
<dbReference type="GO" id="GO:0016887">
    <property type="term" value="F:ATP hydrolysis activity"/>
    <property type="evidence" value="ECO:0007669"/>
    <property type="project" value="InterPro"/>
</dbReference>
<protein>
    <submittedName>
        <fullName evidence="10">ATP-binding cassette domain-containing protein</fullName>
    </submittedName>
</protein>
<evidence type="ECO:0000256" key="3">
    <source>
        <dbReference type="ARBA" id="ARBA00022475"/>
    </source>
</evidence>
<keyword evidence="11" id="KW-1185">Reference proteome</keyword>
<dbReference type="Gene3D" id="3.40.50.300">
    <property type="entry name" value="P-loop containing nucleotide triphosphate hydrolases"/>
    <property type="match status" value="1"/>
</dbReference>
<dbReference type="OrthoDB" id="31298at2157"/>
<dbReference type="FunFam" id="3.40.50.300:FF:000589">
    <property type="entry name" value="ABC transporter, ATP-binding subunit"/>
    <property type="match status" value="1"/>
</dbReference>
<evidence type="ECO:0000256" key="1">
    <source>
        <dbReference type="ARBA" id="ARBA00004413"/>
    </source>
</evidence>
<dbReference type="Pfam" id="PF13732">
    <property type="entry name" value="DrrA1-3_C"/>
    <property type="match status" value="1"/>
</dbReference>
<evidence type="ECO:0000256" key="7">
    <source>
        <dbReference type="ARBA" id="ARBA00023136"/>
    </source>
</evidence>
<keyword evidence="2" id="KW-0813">Transport</keyword>